<comment type="caution">
    <text evidence="10">The sequence shown here is derived from an EMBL/GenBank/DDBJ whole genome shotgun (WGS) entry which is preliminary data.</text>
</comment>
<evidence type="ECO:0000256" key="5">
    <source>
        <dbReference type="ARBA" id="ARBA00023002"/>
    </source>
</evidence>
<evidence type="ECO:0000259" key="9">
    <source>
        <dbReference type="Pfam" id="PF01266"/>
    </source>
</evidence>
<comment type="catalytic activity">
    <reaction evidence="8">
        <text>a D-alpha-amino acid + O2 + H2O = a 2-oxocarboxylate + H2O2 + NH4(+)</text>
        <dbReference type="Rhea" id="RHEA:21816"/>
        <dbReference type="ChEBI" id="CHEBI:15377"/>
        <dbReference type="ChEBI" id="CHEBI:15379"/>
        <dbReference type="ChEBI" id="CHEBI:16240"/>
        <dbReference type="ChEBI" id="CHEBI:28938"/>
        <dbReference type="ChEBI" id="CHEBI:35179"/>
        <dbReference type="ChEBI" id="CHEBI:59871"/>
        <dbReference type="EC" id="1.4.3.3"/>
    </reaction>
    <physiologicalReaction direction="left-to-right" evidence="8">
        <dbReference type="Rhea" id="RHEA:21817"/>
    </physiologicalReaction>
</comment>
<evidence type="ECO:0000256" key="8">
    <source>
        <dbReference type="ARBA" id="ARBA00049547"/>
    </source>
</evidence>
<name>A0ABP6Z4K5_9ACTN</name>
<gene>
    <name evidence="10" type="ORF">GCM10022223_10860</name>
</gene>
<organism evidence="10 11">
    <name type="scientific">Kineosporia mesophila</name>
    <dbReference type="NCBI Taxonomy" id="566012"/>
    <lineage>
        <taxon>Bacteria</taxon>
        <taxon>Bacillati</taxon>
        <taxon>Actinomycetota</taxon>
        <taxon>Actinomycetes</taxon>
        <taxon>Kineosporiales</taxon>
        <taxon>Kineosporiaceae</taxon>
        <taxon>Kineosporia</taxon>
    </lineage>
</organism>
<dbReference type="SUPFAM" id="SSF54373">
    <property type="entry name" value="FAD-linked reductases, C-terminal domain"/>
    <property type="match status" value="1"/>
</dbReference>
<evidence type="ECO:0000256" key="3">
    <source>
        <dbReference type="ARBA" id="ARBA00022630"/>
    </source>
</evidence>
<dbReference type="InterPro" id="IPR006181">
    <property type="entry name" value="D-amino_acid_oxidase_CS"/>
</dbReference>
<evidence type="ECO:0000256" key="1">
    <source>
        <dbReference type="ARBA" id="ARBA00001974"/>
    </source>
</evidence>
<accession>A0ABP6Z4K5</accession>
<evidence type="ECO:0000256" key="4">
    <source>
        <dbReference type="ARBA" id="ARBA00022827"/>
    </source>
</evidence>
<keyword evidence="4" id="KW-0274">FAD</keyword>
<reference evidence="11" key="1">
    <citation type="journal article" date="2019" name="Int. J. Syst. Evol. Microbiol.">
        <title>The Global Catalogue of Microorganisms (GCM) 10K type strain sequencing project: providing services to taxonomists for standard genome sequencing and annotation.</title>
        <authorList>
            <consortium name="The Broad Institute Genomics Platform"/>
            <consortium name="The Broad Institute Genome Sequencing Center for Infectious Disease"/>
            <person name="Wu L."/>
            <person name="Ma J."/>
        </authorList>
    </citation>
    <scope>NUCLEOTIDE SEQUENCE [LARGE SCALE GENOMIC DNA]</scope>
    <source>
        <strain evidence="11">JCM 16902</strain>
    </source>
</reference>
<keyword evidence="3" id="KW-0285">Flavoprotein</keyword>
<evidence type="ECO:0000256" key="7">
    <source>
        <dbReference type="ARBA" id="ARBA00039751"/>
    </source>
</evidence>
<dbReference type="EC" id="1.4.3.3" evidence="6"/>
<dbReference type="Gene3D" id="3.30.9.10">
    <property type="entry name" value="D-Amino Acid Oxidase, subunit A, domain 2"/>
    <property type="match status" value="1"/>
</dbReference>
<dbReference type="InterPro" id="IPR006076">
    <property type="entry name" value="FAD-dep_OxRdtase"/>
</dbReference>
<evidence type="ECO:0000256" key="6">
    <source>
        <dbReference type="ARBA" id="ARBA00039101"/>
    </source>
</evidence>
<dbReference type="EMBL" id="BAAAZO010000002">
    <property type="protein sequence ID" value="GAA3597536.1"/>
    <property type="molecule type" value="Genomic_DNA"/>
</dbReference>
<dbReference type="PIRSF" id="PIRSF000189">
    <property type="entry name" value="D-aa_oxidase"/>
    <property type="match status" value="1"/>
</dbReference>
<proteinExistence type="inferred from homology"/>
<protein>
    <recommendedName>
        <fullName evidence="7">D-amino-acid oxidase</fullName>
        <ecNumber evidence="6">1.4.3.3</ecNumber>
    </recommendedName>
</protein>
<sequence>MIGLSCAVRLLEAGLAVTVRCADATEDTVSATAAAVWYPSGFPAGDARSLIWARAGFDQLARDAVHGAPGVTMRRTRMLLRRPAPAPWWVPAVPDFRLVEHTGQQPGVAQEWQFTVPTVEMRPYLRWLVQRVSSGGGVLERRPVNTLDDLDTPVVVNASGLGARTLAADDAVHPIRGQIVLVSNPGIETSVRDENHPAGPAYVHPRSTDIVLGGTVEPHRYDTTPDPGVTAAILERCRALVPELAHARVLGQAAGLRPGRAGGIRLEVAPGTRPGTHVVHNYGHGGAGVTLAWGCADETARIVESL</sequence>
<evidence type="ECO:0000313" key="11">
    <source>
        <dbReference type="Proteomes" id="UP001501074"/>
    </source>
</evidence>
<dbReference type="SUPFAM" id="SSF51971">
    <property type="entry name" value="Nucleotide-binding domain"/>
    <property type="match status" value="1"/>
</dbReference>
<dbReference type="PANTHER" id="PTHR11530">
    <property type="entry name" value="D-AMINO ACID OXIDASE"/>
    <property type="match status" value="1"/>
</dbReference>
<comment type="cofactor">
    <cofactor evidence="1">
        <name>FAD</name>
        <dbReference type="ChEBI" id="CHEBI:57692"/>
    </cofactor>
</comment>
<comment type="similarity">
    <text evidence="2">Belongs to the DAMOX/DASOX family.</text>
</comment>
<dbReference type="InterPro" id="IPR023209">
    <property type="entry name" value="DAO"/>
</dbReference>
<keyword evidence="11" id="KW-1185">Reference proteome</keyword>
<keyword evidence="5" id="KW-0560">Oxidoreductase</keyword>
<dbReference type="Proteomes" id="UP001501074">
    <property type="component" value="Unassembled WGS sequence"/>
</dbReference>
<dbReference type="PROSITE" id="PS00677">
    <property type="entry name" value="DAO"/>
    <property type="match status" value="1"/>
</dbReference>
<dbReference type="Gene3D" id="3.40.50.720">
    <property type="entry name" value="NAD(P)-binding Rossmann-like Domain"/>
    <property type="match status" value="1"/>
</dbReference>
<evidence type="ECO:0000256" key="2">
    <source>
        <dbReference type="ARBA" id="ARBA00006730"/>
    </source>
</evidence>
<dbReference type="PANTHER" id="PTHR11530:SF11">
    <property type="entry name" value="D-ASPARTATE OXIDASE"/>
    <property type="match status" value="1"/>
</dbReference>
<dbReference type="Pfam" id="PF01266">
    <property type="entry name" value="DAO"/>
    <property type="match status" value="1"/>
</dbReference>
<feature type="domain" description="FAD dependent oxidoreductase" evidence="9">
    <location>
        <begin position="1"/>
        <end position="301"/>
    </location>
</feature>
<evidence type="ECO:0000313" key="10">
    <source>
        <dbReference type="EMBL" id="GAA3597536.1"/>
    </source>
</evidence>